<keyword evidence="1" id="KW-0472">Membrane</keyword>
<dbReference type="STRING" id="1431546.CAQU_00205"/>
<keyword evidence="1" id="KW-1133">Transmembrane helix</keyword>
<keyword evidence="3" id="KW-1185">Reference proteome</keyword>
<accession>A0A1L7CD48</accession>
<feature type="transmembrane region" description="Helical" evidence="1">
    <location>
        <begin position="20"/>
        <end position="40"/>
    </location>
</feature>
<evidence type="ECO:0000313" key="3">
    <source>
        <dbReference type="Proteomes" id="UP000185478"/>
    </source>
</evidence>
<dbReference type="EMBL" id="CP009245">
    <property type="protein sequence ID" value="APT83769.1"/>
    <property type="molecule type" value="Genomic_DNA"/>
</dbReference>
<proteinExistence type="predicted"/>
<protein>
    <submittedName>
        <fullName evidence="2">Uncharacterized protein</fullName>
    </submittedName>
</protein>
<dbReference type="KEGG" id="caqu:CAQU_00205"/>
<feature type="transmembrane region" description="Helical" evidence="1">
    <location>
        <begin position="128"/>
        <end position="149"/>
    </location>
</feature>
<sequence length="183" mass="20011">MGVVIYGSFGQLWWEKRVRVFVWRCAPVFYALFTLVKIPVTSGWKSMANIFLAQPCAWRVVSLQVLGCGKTSYRKGVVMAGHREPVSWREQLRASLKQTADPDATIRFGVGMGVLFFVLNSFRDEVGLVLNLGLSLSLVAVFGIYGLAARNPGGRPRYVRGVVAAAVLIGVLAAALALVGQFF</sequence>
<feature type="transmembrane region" description="Helical" evidence="1">
    <location>
        <begin position="161"/>
        <end position="182"/>
    </location>
</feature>
<gene>
    <name evidence="2" type="ORF">CAQU_00205</name>
</gene>
<feature type="transmembrane region" description="Helical" evidence="1">
    <location>
        <begin position="104"/>
        <end position="122"/>
    </location>
</feature>
<dbReference type="AlphaFoldDB" id="A0A1L7CD48"/>
<evidence type="ECO:0000256" key="1">
    <source>
        <dbReference type="SAM" id="Phobius"/>
    </source>
</evidence>
<reference evidence="2 3" key="1">
    <citation type="submission" date="2014-08" db="EMBL/GenBank/DDBJ databases">
        <title>Complete genome sequence of Corynebacterium aquilae S-613T(T) (=DSM 44791(T)), isolated from the choana of a healthy golden eagle.</title>
        <authorList>
            <person name="Ruckert C."/>
            <person name="Albersmeier A."/>
            <person name="Winkler A."/>
            <person name="Kalinowski J."/>
        </authorList>
    </citation>
    <scope>NUCLEOTIDE SEQUENCE [LARGE SCALE GENOMIC DNA]</scope>
    <source>
        <strain evidence="2 3">S-613</strain>
    </source>
</reference>
<organism evidence="2 3">
    <name type="scientific">Corynebacterium aquilae DSM 44791</name>
    <dbReference type="NCBI Taxonomy" id="1431546"/>
    <lineage>
        <taxon>Bacteria</taxon>
        <taxon>Bacillati</taxon>
        <taxon>Actinomycetota</taxon>
        <taxon>Actinomycetes</taxon>
        <taxon>Mycobacteriales</taxon>
        <taxon>Corynebacteriaceae</taxon>
        <taxon>Corynebacterium</taxon>
    </lineage>
</organism>
<name>A0A1L7CD48_9CORY</name>
<keyword evidence="1" id="KW-0812">Transmembrane</keyword>
<dbReference type="Proteomes" id="UP000185478">
    <property type="component" value="Chromosome"/>
</dbReference>
<evidence type="ECO:0000313" key="2">
    <source>
        <dbReference type="EMBL" id="APT83769.1"/>
    </source>
</evidence>